<dbReference type="SUPFAM" id="SSF50475">
    <property type="entry name" value="FMN-binding split barrel"/>
    <property type="match status" value="1"/>
</dbReference>
<gene>
    <name evidence="3" type="ORF">E6W39_06050</name>
</gene>
<comment type="caution">
    <text evidence="3">The sequence shown here is derived from an EMBL/GenBank/DDBJ whole genome shotgun (WGS) entry which is preliminary data.</text>
</comment>
<dbReference type="SMART" id="SM00903">
    <property type="entry name" value="Flavin_Reduct"/>
    <property type="match status" value="1"/>
</dbReference>
<dbReference type="InterPro" id="IPR050268">
    <property type="entry name" value="NADH-dep_flavin_reductase"/>
</dbReference>
<name>A0A540WDQ0_9ACTN</name>
<dbReference type="AlphaFoldDB" id="A0A540WDQ0"/>
<dbReference type="Gene3D" id="2.30.110.10">
    <property type="entry name" value="Electron Transport, Fmn-binding Protein, Chain A"/>
    <property type="match status" value="1"/>
</dbReference>
<organism evidence="3 4">
    <name type="scientific">Kitasatospora acidiphila</name>
    <dbReference type="NCBI Taxonomy" id="2567942"/>
    <lineage>
        <taxon>Bacteria</taxon>
        <taxon>Bacillati</taxon>
        <taxon>Actinomycetota</taxon>
        <taxon>Actinomycetes</taxon>
        <taxon>Kitasatosporales</taxon>
        <taxon>Streptomycetaceae</taxon>
        <taxon>Kitasatospora</taxon>
    </lineage>
</organism>
<dbReference type="InterPro" id="IPR002563">
    <property type="entry name" value="Flavin_Rdtase-like_dom"/>
</dbReference>
<dbReference type="Proteomes" id="UP000319103">
    <property type="component" value="Unassembled WGS sequence"/>
</dbReference>
<dbReference type="InterPro" id="IPR012349">
    <property type="entry name" value="Split_barrel_FMN-bd"/>
</dbReference>
<keyword evidence="4" id="KW-1185">Reference proteome</keyword>
<accession>A0A540WDQ0</accession>
<evidence type="ECO:0000259" key="2">
    <source>
        <dbReference type="SMART" id="SM00903"/>
    </source>
</evidence>
<keyword evidence="1" id="KW-0560">Oxidoreductase</keyword>
<sequence>MSWYPTGVTVVTTADRAGKPYGMTCSSLTSVALEPPTLAVCLRTDALTWRVIEQRGAFAVNLLHDDAQRAAELFASPVADRFAEVDWRPSATGLPQLAGEAFGYAECEVSGTAEVGDHTVVLGRVTRLQGGGGFPLLHRHRSYGTWLARPVANAI</sequence>
<dbReference type="OrthoDB" id="9792858at2"/>
<dbReference type="PANTHER" id="PTHR30466:SF1">
    <property type="entry name" value="FMN REDUCTASE (NADH) RUTF"/>
    <property type="match status" value="1"/>
</dbReference>
<dbReference type="Pfam" id="PF01613">
    <property type="entry name" value="Flavin_Reduct"/>
    <property type="match status" value="1"/>
</dbReference>
<protein>
    <submittedName>
        <fullName evidence="3">Flavin reductase family protein</fullName>
    </submittedName>
</protein>
<evidence type="ECO:0000313" key="3">
    <source>
        <dbReference type="EMBL" id="TQF07165.1"/>
    </source>
</evidence>
<evidence type="ECO:0000313" key="4">
    <source>
        <dbReference type="Proteomes" id="UP000319103"/>
    </source>
</evidence>
<dbReference type="PANTHER" id="PTHR30466">
    <property type="entry name" value="FLAVIN REDUCTASE"/>
    <property type="match status" value="1"/>
</dbReference>
<dbReference type="GO" id="GO:0010181">
    <property type="term" value="F:FMN binding"/>
    <property type="evidence" value="ECO:0007669"/>
    <property type="project" value="InterPro"/>
</dbReference>
<reference evidence="3 4" key="1">
    <citation type="submission" date="2019-06" db="EMBL/GenBank/DDBJ databases">
        <title>Description of Kitasatospora acidophila sp. nov. isolated from pine grove soil, and reclassification of Streptomyces novaecaesareae to Kitasatospora novaeceasareae comb. nov.</title>
        <authorList>
            <person name="Kim M.J."/>
        </authorList>
    </citation>
    <scope>NUCLEOTIDE SEQUENCE [LARGE SCALE GENOMIC DNA]</scope>
    <source>
        <strain evidence="3 4">MMS16-CNU292</strain>
    </source>
</reference>
<feature type="domain" description="Flavin reductase like" evidence="2">
    <location>
        <begin position="1"/>
        <end position="145"/>
    </location>
</feature>
<dbReference type="EMBL" id="VIGB01000003">
    <property type="protein sequence ID" value="TQF07165.1"/>
    <property type="molecule type" value="Genomic_DNA"/>
</dbReference>
<evidence type="ECO:0000256" key="1">
    <source>
        <dbReference type="ARBA" id="ARBA00023002"/>
    </source>
</evidence>
<dbReference type="GO" id="GO:0042602">
    <property type="term" value="F:riboflavin reductase (NADPH) activity"/>
    <property type="evidence" value="ECO:0007669"/>
    <property type="project" value="TreeGrafter"/>
</dbReference>
<proteinExistence type="predicted"/>